<dbReference type="PANTHER" id="PTHR18964:SF165">
    <property type="entry name" value="BETA-GLUCOSIDE KINASE"/>
    <property type="match status" value="1"/>
</dbReference>
<reference evidence="2 3" key="1">
    <citation type="submission" date="2012-09" db="EMBL/GenBank/DDBJ databases">
        <title>The Genome Sequence of Alloiococcus otitis ATCC 51267.</title>
        <authorList>
            <consortium name="The Broad Institute Genome Sequencing Platform"/>
            <person name="Earl A."/>
            <person name="Ward D."/>
            <person name="Feldgarden M."/>
            <person name="Gevers D."/>
            <person name="Huys G."/>
            <person name="Walker B."/>
            <person name="Young S.K."/>
            <person name="Zeng Q."/>
            <person name="Gargeya S."/>
            <person name="Fitzgerald M."/>
            <person name="Haas B."/>
            <person name="Abouelleil A."/>
            <person name="Alvarado L."/>
            <person name="Arachchi H.M."/>
            <person name="Berlin A.M."/>
            <person name="Chapman S.B."/>
            <person name="Goldberg J."/>
            <person name="Griggs A."/>
            <person name="Gujja S."/>
            <person name="Hansen M."/>
            <person name="Howarth C."/>
            <person name="Imamovic A."/>
            <person name="Larimer J."/>
            <person name="McCowen C."/>
            <person name="Montmayeur A."/>
            <person name="Murphy C."/>
            <person name="Neiman D."/>
            <person name="Pearson M."/>
            <person name="Priest M."/>
            <person name="Roberts A."/>
            <person name="Saif S."/>
            <person name="Shea T."/>
            <person name="Sisk P."/>
            <person name="Sykes S."/>
            <person name="Wortman J."/>
            <person name="Nusbaum C."/>
            <person name="Birren B."/>
        </authorList>
    </citation>
    <scope>NUCLEOTIDE SEQUENCE [LARGE SCALE GENOMIC DNA]</scope>
    <source>
        <strain evidence="2 3">ATCC 51267</strain>
    </source>
</reference>
<dbReference type="eggNOG" id="COG1940">
    <property type="taxonomic scope" value="Bacteria"/>
</dbReference>
<comment type="caution">
    <text evidence="2">The sequence shown here is derived from an EMBL/GenBank/DDBJ whole genome shotgun (WGS) entry which is preliminary data.</text>
</comment>
<sequence length="293" mass="31066">MKAICVDIGGTAIKYGILSQDRPEAQVEIQAKGSQNLDPKSLGGPNVPSFVFDLVQDYVDDSIDFIGISSAGVVDVQAGVIQSANENIPNYAGVKLKEELQGLTDKPVFVDNDVNCASLAEYKQGHAKSAEVALTLTLGTGVGGGLIYQGQVFRGAHSAAMEVGYLPLKDGSFEDLASVTGLIKRCEARLGQEGLEGKTIFDLALKEGNTVCLEEIDRLVDYLTDGLQVLCLSLDPDMVILGGGVMAQADYLIPRIQDSLDQKVNRPLTVKPAKYLNDAGILGAFFTGLAQLG</sequence>
<dbReference type="RefSeq" id="WP_003777643.1">
    <property type="nucleotide sequence ID" value="NZ_JH992958.1"/>
</dbReference>
<dbReference type="InterPro" id="IPR043129">
    <property type="entry name" value="ATPase_NBD"/>
</dbReference>
<evidence type="ECO:0000256" key="1">
    <source>
        <dbReference type="ARBA" id="ARBA00006479"/>
    </source>
</evidence>
<accession>K9ECW9</accession>
<protein>
    <recommendedName>
        <fullName evidence="4">ROK family protein</fullName>
    </recommendedName>
</protein>
<dbReference type="HOGENOM" id="CLU_036604_0_2_9"/>
<dbReference type="EMBL" id="AGXA01000017">
    <property type="protein sequence ID" value="EKU93701.1"/>
    <property type="molecule type" value="Genomic_DNA"/>
</dbReference>
<keyword evidence="3" id="KW-1185">Reference proteome</keyword>
<dbReference type="Proteomes" id="UP000009875">
    <property type="component" value="Unassembled WGS sequence"/>
</dbReference>
<dbReference type="PANTHER" id="PTHR18964">
    <property type="entry name" value="ROK (REPRESSOR, ORF, KINASE) FAMILY"/>
    <property type="match status" value="1"/>
</dbReference>
<dbReference type="Pfam" id="PF00480">
    <property type="entry name" value="ROK"/>
    <property type="match status" value="1"/>
</dbReference>
<dbReference type="SUPFAM" id="SSF53067">
    <property type="entry name" value="Actin-like ATPase domain"/>
    <property type="match status" value="1"/>
</dbReference>
<dbReference type="Gene3D" id="3.30.420.40">
    <property type="match status" value="2"/>
</dbReference>
<dbReference type="STRING" id="883081.HMPREF9698_00818"/>
<gene>
    <name evidence="2" type="ORF">HMPREF9698_00818</name>
</gene>
<organism evidence="2 3">
    <name type="scientific">Alloiococcus otitis ATCC 51267</name>
    <dbReference type="NCBI Taxonomy" id="883081"/>
    <lineage>
        <taxon>Bacteria</taxon>
        <taxon>Bacillati</taxon>
        <taxon>Bacillota</taxon>
        <taxon>Bacilli</taxon>
        <taxon>Lactobacillales</taxon>
        <taxon>Carnobacteriaceae</taxon>
        <taxon>Alloiococcus</taxon>
    </lineage>
</organism>
<dbReference type="PATRIC" id="fig|883081.3.peg.815"/>
<evidence type="ECO:0000313" key="2">
    <source>
        <dbReference type="EMBL" id="EKU93701.1"/>
    </source>
</evidence>
<evidence type="ECO:0000313" key="3">
    <source>
        <dbReference type="Proteomes" id="UP000009875"/>
    </source>
</evidence>
<comment type="similarity">
    <text evidence="1">Belongs to the ROK (NagC/XylR) family.</text>
</comment>
<dbReference type="AlphaFoldDB" id="K9ECW9"/>
<evidence type="ECO:0008006" key="4">
    <source>
        <dbReference type="Google" id="ProtNLM"/>
    </source>
</evidence>
<name>K9ECW9_9LACT</name>
<proteinExistence type="inferred from homology"/>
<dbReference type="OrthoDB" id="9795247at2"/>
<dbReference type="InterPro" id="IPR000600">
    <property type="entry name" value="ROK"/>
</dbReference>